<dbReference type="AlphaFoldDB" id="A0A2N7S089"/>
<proteinExistence type="predicted"/>
<dbReference type="PANTHER" id="PTHR46517">
    <property type="entry name" value="FRUCTOSE-2,6-BISPHOSPHATASE TIGAR"/>
    <property type="match status" value="1"/>
</dbReference>
<dbReference type="CDD" id="cd07067">
    <property type="entry name" value="HP_PGM_like"/>
    <property type="match status" value="1"/>
</dbReference>
<dbReference type="Pfam" id="PF00300">
    <property type="entry name" value="His_Phos_1"/>
    <property type="match status" value="1"/>
</dbReference>
<sequence>METSLALVRHGQTDWNLAGRLQGRTDIPLNETGREQARAAGRALAGQGWSLILGSPLERAQETATLMAEQLGAATGDAVPELIERGFGPLEGRIMAEVSEEETAAAKDQLEPRADILSRAIPALLELAKAHPGTKIMIVSHGATMRNIRDALAGTKEARGVENGEVLDIDLHRLQQLADELDLVAL</sequence>
<evidence type="ECO:0000256" key="1">
    <source>
        <dbReference type="ARBA" id="ARBA00022801"/>
    </source>
</evidence>
<dbReference type="EMBL" id="PNQX01000002">
    <property type="protein sequence ID" value="PMQ19560.1"/>
    <property type="molecule type" value="Genomic_DNA"/>
</dbReference>
<evidence type="ECO:0000313" key="4">
    <source>
        <dbReference type="EMBL" id="PMQ19560.1"/>
    </source>
</evidence>
<feature type="binding site" evidence="3">
    <location>
        <begin position="9"/>
        <end position="16"/>
    </location>
    <ligand>
        <name>substrate</name>
    </ligand>
</feature>
<dbReference type="GO" id="GO:0043456">
    <property type="term" value="P:regulation of pentose-phosphate shunt"/>
    <property type="evidence" value="ECO:0007669"/>
    <property type="project" value="TreeGrafter"/>
</dbReference>
<gene>
    <name evidence="4" type="ORF">CIK84_12870</name>
</gene>
<dbReference type="InterPro" id="IPR013078">
    <property type="entry name" value="His_Pase_superF_clade-1"/>
</dbReference>
<accession>A0A2N7S089</accession>
<evidence type="ECO:0000256" key="3">
    <source>
        <dbReference type="PIRSR" id="PIRSR613078-2"/>
    </source>
</evidence>
<feature type="active site" description="Tele-phosphohistidine intermediate" evidence="2">
    <location>
        <position position="10"/>
    </location>
</feature>
<dbReference type="Gene3D" id="3.40.50.1240">
    <property type="entry name" value="Phosphoglycerate mutase-like"/>
    <property type="match status" value="1"/>
</dbReference>
<dbReference type="GO" id="GO:0005829">
    <property type="term" value="C:cytosol"/>
    <property type="evidence" value="ECO:0007669"/>
    <property type="project" value="TreeGrafter"/>
</dbReference>
<dbReference type="GO" id="GO:0045820">
    <property type="term" value="P:negative regulation of glycolytic process"/>
    <property type="evidence" value="ECO:0007669"/>
    <property type="project" value="TreeGrafter"/>
</dbReference>
<comment type="caution">
    <text evidence="4">The sequence shown here is derived from an EMBL/GenBank/DDBJ whole genome shotgun (WGS) entry which is preliminary data.</text>
</comment>
<name>A0A2N7S089_9MICC</name>
<dbReference type="Proteomes" id="UP000235739">
    <property type="component" value="Unassembled WGS sequence"/>
</dbReference>
<dbReference type="InterPro" id="IPR051695">
    <property type="entry name" value="Phosphoglycerate_Mutase"/>
</dbReference>
<feature type="binding site" evidence="3">
    <location>
        <position position="59"/>
    </location>
    <ligand>
        <name>substrate</name>
    </ligand>
</feature>
<dbReference type="GO" id="GO:0004331">
    <property type="term" value="F:fructose-2,6-bisphosphate 2-phosphatase activity"/>
    <property type="evidence" value="ECO:0007669"/>
    <property type="project" value="TreeGrafter"/>
</dbReference>
<evidence type="ECO:0000256" key="2">
    <source>
        <dbReference type="PIRSR" id="PIRSR613078-1"/>
    </source>
</evidence>
<reference evidence="4 5" key="1">
    <citation type="journal article" date="2017" name="Elife">
        <title>Extensive horizontal gene transfer in cheese-associated bacteria.</title>
        <authorList>
            <person name="Bonham K.S."/>
            <person name="Wolfe B.E."/>
            <person name="Dutton R.J."/>
        </authorList>
    </citation>
    <scope>NUCLEOTIDE SEQUENCE [LARGE SCALE GENOMIC DNA]</scope>
    <source>
        <strain evidence="4 5">JB182</strain>
    </source>
</reference>
<organism evidence="4 5">
    <name type="scientific">Glutamicibacter arilaitensis</name>
    <dbReference type="NCBI Taxonomy" id="256701"/>
    <lineage>
        <taxon>Bacteria</taxon>
        <taxon>Bacillati</taxon>
        <taxon>Actinomycetota</taxon>
        <taxon>Actinomycetes</taxon>
        <taxon>Micrococcales</taxon>
        <taxon>Micrococcaceae</taxon>
        <taxon>Glutamicibacter</taxon>
    </lineage>
</organism>
<protein>
    <submittedName>
        <fullName evidence="4">Histidine phosphatase family protein</fullName>
    </submittedName>
</protein>
<evidence type="ECO:0000313" key="5">
    <source>
        <dbReference type="Proteomes" id="UP000235739"/>
    </source>
</evidence>
<dbReference type="PROSITE" id="PS00175">
    <property type="entry name" value="PG_MUTASE"/>
    <property type="match status" value="1"/>
</dbReference>
<keyword evidence="1" id="KW-0378">Hydrolase</keyword>
<dbReference type="SMART" id="SM00855">
    <property type="entry name" value="PGAM"/>
    <property type="match status" value="1"/>
</dbReference>
<dbReference type="PANTHER" id="PTHR46517:SF1">
    <property type="entry name" value="FRUCTOSE-2,6-BISPHOSPHATASE TIGAR"/>
    <property type="match status" value="1"/>
</dbReference>
<dbReference type="InterPro" id="IPR001345">
    <property type="entry name" value="PG/BPGM_mutase_AS"/>
</dbReference>
<feature type="active site" description="Proton donor/acceptor" evidence="2">
    <location>
        <position position="84"/>
    </location>
</feature>
<dbReference type="RefSeq" id="WP_102598710.1">
    <property type="nucleotide sequence ID" value="NZ_JABUYH010000065.1"/>
</dbReference>
<dbReference type="SUPFAM" id="SSF53254">
    <property type="entry name" value="Phosphoglycerate mutase-like"/>
    <property type="match status" value="1"/>
</dbReference>
<dbReference type="InterPro" id="IPR029033">
    <property type="entry name" value="His_PPase_superfam"/>
</dbReference>